<proteinExistence type="predicted"/>
<feature type="compositionally biased region" description="Low complexity" evidence="1">
    <location>
        <begin position="633"/>
        <end position="647"/>
    </location>
</feature>
<dbReference type="EMBL" id="VJMH01005114">
    <property type="protein sequence ID" value="KAF0700717.1"/>
    <property type="molecule type" value="Genomic_DNA"/>
</dbReference>
<organism evidence="3 4">
    <name type="scientific">Aphanomyces stellatus</name>
    <dbReference type="NCBI Taxonomy" id="120398"/>
    <lineage>
        <taxon>Eukaryota</taxon>
        <taxon>Sar</taxon>
        <taxon>Stramenopiles</taxon>
        <taxon>Oomycota</taxon>
        <taxon>Saprolegniomycetes</taxon>
        <taxon>Saprolegniales</taxon>
        <taxon>Verrucalvaceae</taxon>
        <taxon>Aphanomyces</taxon>
    </lineage>
</organism>
<keyword evidence="4" id="KW-1185">Reference proteome</keyword>
<evidence type="ECO:0000313" key="4">
    <source>
        <dbReference type="Proteomes" id="UP000332933"/>
    </source>
</evidence>
<feature type="region of interest" description="Disordered" evidence="1">
    <location>
        <begin position="1770"/>
        <end position="1790"/>
    </location>
</feature>
<feature type="region of interest" description="Disordered" evidence="1">
    <location>
        <begin position="1365"/>
        <end position="1478"/>
    </location>
</feature>
<feature type="compositionally biased region" description="Basic and acidic residues" evidence="1">
    <location>
        <begin position="1376"/>
        <end position="1387"/>
    </location>
</feature>
<feature type="compositionally biased region" description="Polar residues" evidence="1">
    <location>
        <begin position="1226"/>
        <end position="1238"/>
    </location>
</feature>
<feature type="compositionally biased region" description="Low complexity" evidence="1">
    <location>
        <begin position="1197"/>
        <end position="1206"/>
    </location>
</feature>
<feature type="compositionally biased region" description="Low complexity" evidence="1">
    <location>
        <begin position="1620"/>
        <end position="1629"/>
    </location>
</feature>
<sequence>MFVPLSSGEEHFLRSEEAKRRRKQRLVEVRLQEKRIAKERADWYKQRVQDTQSKKVAEKVQIAEQEKAVVLTALHAKYKASLEAIGDAQRLAQDYNANLQRRAKRQLQLLATNDSVDGARFANALDGEHEEHIQRTERERVVRENMRKIQDMAQRQRVHAEKMHRVKAEREEKDRQIRDEMARAVQATREHVVVVHQRPEATSMDRTRFHARGGGDDDNTILRHNPRHDSAVRGWDEGRKKRDAVDRQAQARFDVAQRHDAEAQARGQAAEAVVTAAREAETMLSWLADVDRKFTQQTTARRDLLFQMDQHARDKALTEQQATRAFEAMFDDPGEAQEEMEHTVPTRVAVEDEDDERPRPPPLLQPIKRTRRHQRPPIGPPPMSPADEPRRKSIPTRHDVSTPPQRNRRMAPEDEKNTMSEEMPSTSPTCVPAAPEIPARAALPTQPTLQASRATSLAADSLPKMQDKIPFGSPWSSRETSPVAGKAMPRPSTSPTSEPAVSEMPPRPALPTQQRLHPSRAMSRAADSPNPMPTMRDKSPFGSPWSSRETSPAASEGKSPSTTPAMGETTARRRSASPVTREQEHAASSEDEVETSASPARPLNMPSGVESLSTLGIDTSSSRPTTSKGKRQSSSGSPSLGVSVDPSTLESVLGNPSSDSTLRPPSLPDESHTRRSSASSVVSSPKTPQSDSVPRPTTDGSMPRISPSPTPKSRSMSAMVSPVATRQDATDPLTTEILDEPASVMSERINSRKHLTVVIPDQQAAEESDVRCRSPLSDSFNITFDATSPTLLSPQRRSSMNEFFEYEMPSGDPVPHAFSDPGDVDSQSDALMDEDEPDDLPCYDLNSSMSSVASSTYAHTPEHGHMRQAVQVPKYRPSSSATLRPYRSLSSSSSSGSVNLSPRHQVPKGESATRQRILDLLGSSSSSSASSSKRSNGLDAMLHSTLHRMQALVGHPLGLRDYSLSSVDDSLADGGRSIHSDDDDERPLFEIHRPSLQHVDLSALSSASSSSSSSRDGKMHVDELLDVARRRPFLDDHATVHVQDEPLVLQWVIPARVSPQAAAQDAELSNHSLRTSSSSSAFRATHESLAIQSVSEDGPSSTMPKAAQNGMQARDDDDALEEKASFHSSGRSSTSSVEAMARQIALEPRFGLNAARRESMLADRRRGSTTAWTQSLSPPTKDLMAASAHDETKNDDSLSSSHSSSASVEEYLRQIELEAKAEVARQYTSLSHSSQPDTSTHKPSRSPLNAMGLQEAPPLGHLVSPIDAQQPPPTADGLAPPFALSEFNVPVFDVRASGVIEESMHSQVVQSPPSTQDAHVNIADTSGGTLPRSSQELETNQESPAAQWGAILRDATPLHAVLHSIDESQALPPREGASRRQSSHDELDQSQSWHNEMEASSLSAQSLAASTGLELTEAKLTSHSNGSDSSSNDSSNRSRRSEWLAKAEVAFRQSHEPQPSSTHGPRAPSVSRPSIGGINVDEDVRLVTPSKSENQPPKAPILASEWRVGAAASTCSLDKSTVRRPSRSDTQEARMDTGIMDSIPASAVKNQSVMQGQDDNLHAFASRDMSVYPPGMEEPAWLAEMEDDEEARSYMPPTITGGDSQWHDETTETTDDDAMSSSSGGSSLVGYSLLPPMPNPPMDMSMPPPPVSTLDGAMPLAEQLRLRNPGLYERMVQRKQTTSPPKAVLQAHMAKQATKTKGDARVSSTTAQILMPHADPNPLLSRLSEGSRVPVSAAEMKARSKRLYDQLPEVLERKRQEEVMRMRMNRLKKMKEDEKARRDHRLWRRK</sequence>
<feature type="compositionally biased region" description="Polar residues" evidence="1">
    <location>
        <begin position="1168"/>
        <end position="1178"/>
    </location>
</feature>
<dbReference type="EMBL" id="CAADRA010005135">
    <property type="protein sequence ID" value="VFT85657.1"/>
    <property type="molecule type" value="Genomic_DNA"/>
</dbReference>
<feature type="compositionally biased region" description="Basic and acidic residues" evidence="1">
    <location>
        <begin position="158"/>
        <end position="175"/>
    </location>
</feature>
<feature type="compositionally biased region" description="Basic and acidic residues" evidence="1">
    <location>
        <begin position="410"/>
        <end position="419"/>
    </location>
</feature>
<evidence type="ECO:0000313" key="2">
    <source>
        <dbReference type="EMBL" id="KAF0700717.1"/>
    </source>
</evidence>
<feature type="compositionally biased region" description="Polar residues" evidence="1">
    <location>
        <begin position="1092"/>
        <end position="1103"/>
    </location>
</feature>
<feature type="compositionally biased region" description="Low complexity" evidence="1">
    <location>
        <begin position="1422"/>
        <end position="1435"/>
    </location>
</feature>
<feature type="compositionally biased region" description="Polar residues" evidence="1">
    <location>
        <begin position="648"/>
        <end position="663"/>
    </location>
</feature>
<accession>A0A485KL36</accession>
<feature type="compositionally biased region" description="Polar residues" evidence="1">
    <location>
        <begin position="445"/>
        <end position="455"/>
    </location>
</feature>
<reference evidence="3 4" key="1">
    <citation type="submission" date="2019-03" db="EMBL/GenBank/DDBJ databases">
        <authorList>
            <person name="Gaulin E."/>
            <person name="Dumas B."/>
        </authorList>
    </citation>
    <scope>NUCLEOTIDE SEQUENCE [LARGE SCALE GENOMIC DNA]</scope>
    <source>
        <strain evidence="3">CBS 568.67</strain>
    </source>
</reference>
<feature type="region of interest" description="Disordered" evidence="1">
    <location>
        <begin position="1226"/>
        <end position="1279"/>
    </location>
</feature>
<dbReference type="OrthoDB" id="79657at2759"/>
<feature type="compositionally biased region" description="Low complexity" evidence="1">
    <location>
        <begin position="1399"/>
        <end position="1410"/>
    </location>
</feature>
<gene>
    <name evidence="3" type="primary">Aste57867_8771</name>
    <name evidence="2" type="ORF">As57867_008737</name>
    <name evidence="3" type="ORF">ASTE57867_8771</name>
</gene>
<feature type="region of interest" description="Disordered" evidence="1">
    <location>
        <begin position="806"/>
        <end position="913"/>
    </location>
</feature>
<protein>
    <submittedName>
        <fullName evidence="3">Aste57867_8771 protein</fullName>
    </submittedName>
</protein>
<feature type="compositionally biased region" description="Low complexity" evidence="1">
    <location>
        <begin position="888"/>
        <end position="901"/>
    </location>
</feature>
<reference evidence="2" key="2">
    <citation type="submission" date="2019-06" db="EMBL/GenBank/DDBJ databases">
        <title>Genomics analysis of Aphanomyces spp. identifies a new class of oomycete effector associated with host adaptation.</title>
        <authorList>
            <person name="Gaulin E."/>
        </authorList>
    </citation>
    <scope>NUCLEOTIDE SEQUENCE</scope>
    <source>
        <strain evidence="2">CBS 578.67</strain>
    </source>
</reference>
<feature type="compositionally biased region" description="Low complexity" evidence="1">
    <location>
        <begin position="1126"/>
        <end position="1136"/>
    </location>
</feature>
<feature type="region of interest" description="Disordered" evidence="1">
    <location>
        <begin position="1161"/>
        <end position="1180"/>
    </location>
</feature>
<feature type="region of interest" description="Disordered" evidence="1">
    <location>
        <begin position="155"/>
        <end position="175"/>
    </location>
</feature>
<evidence type="ECO:0000256" key="1">
    <source>
        <dbReference type="SAM" id="MobiDB-lite"/>
    </source>
</evidence>
<feature type="compositionally biased region" description="Basic and acidic residues" evidence="1">
    <location>
        <begin position="227"/>
        <end position="243"/>
    </location>
</feature>
<evidence type="ECO:0000313" key="3">
    <source>
        <dbReference type="EMBL" id="VFT85657.1"/>
    </source>
</evidence>
<feature type="compositionally biased region" description="Acidic residues" evidence="1">
    <location>
        <begin position="831"/>
        <end position="841"/>
    </location>
</feature>
<feature type="compositionally biased region" description="Polar residues" evidence="1">
    <location>
        <begin position="610"/>
        <end position="627"/>
    </location>
</feature>
<feature type="region of interest" description="Disordered" evidence="1">
    <location>
        <begin position="207"/>
        <end position="243"/>
    </location>
</feature>
<dbReference type="Proteomes" id="UP000332933">
    <property type="component" value="Unassembled WGS sequence"/>
</dbReference>
<feature type="region of interest" description="Disordered" evidence="1">
    <location>
        <begin position="1588"/>
        <end position="1629"/>
    </location>
</feature>
<feature type="region of interest" description="Disordered" evidence="1">
    <location>
        <begin position="1308"/>
        <end position="1344"/>
    </location>
</feature>
<feature type="region of interest" description="Disordered" evidence="1">
    <location>
        <begin position="1092"/>
        <end position="1139"/>
    </location>
</feature>
<name>A0A485KL36_9STRA</name>
<feature type="region of interest" description="Disordered" evidence="1">
    <location>
        <begin position="1186"/>
        <end position="1206"/>
    </location>
</feature>
<feature type="compositionally biased region" description="Basic and acidic residues" evidence="1">
    <location>
        <begin position="387"/>
        <end position="400"/>
    </location>
</feature>
<feature type="compositionally biased region" description="Polar residues" evidence="1">
    <location>
        <begin position="544"/>
        <end position="564"/>
    </location>
</feature>
<feature type="region of interest" description="Disordered" evidence="1">
    <location>
        <begin position="335"/>
        <end position="744"/>
    </location>
</feature>